<evidence type="ECO:0000313" key="2">
    <source>
        <dbReference type="Proteomes" id="UP001153332"/>
    </source>
</evidence>
<keyword evidence="2" id="KW-1185">Reference proteome</keyword>
<protein>
    <submittedName>
        <fullName evidence="1">Uncharacterized protein</fullName>
    </submittedName>
</protein>
<dbReference type="Proteomes" id="UP001153332">
    <property type="component" value="Unassembled WGS sequence"/>
</dbReference>
<reference evidence="1" key="1">
    <citation type="submission" date="2022-12" db="EMBL/GenBank/DDBJ databases">
        <title>Genome Sequence of Lasiodiplodia mahajangana.</title>
        <authorList>
            <person name="Buettner E."/>
        </authorList>
    </citation>
    <scope>NUCLEOTIDE SEQUENCE</scope>
    <source>
        <strain evidence="1">VT137</strain>
    </source>
</reference>
<proteinExistence type="predicted"/>
<dbReference type="EMBL" id="JAPUUL010000046">
    <property type="protein sequence ID" value="KAJ8133097.1"/>
    <property type="molecule type" value="Genomic_DNA"/>
</dbReference>
<organism evidence="1 2">
    <name type="scientific">Lasiodiplodia mahajangana</name>
    <dbReference type="NCBI Taxonomy" id="1108764"/>
    <lineage>
        <taxon>Eukaryota</taxon>
        <taxon>Fungi</taxon>
        <taxon>Dikarya</taxon>
        <taxon>Ascomycota</taxon>
        <taxon>Pezizomycotina</taxon>
        <taxon>Dothideomycetes</taxon>
        <taxon>Dothideomycetes incertae sedis</taxon>
        <taxon>Botryosphaeriales</taxon>
        <taxon>Botryosphaeriaceae</taxon>
        <taxon>Lasiodiplodia</taxon>
    </lineage>
</organism>
<accession>A0ACC2K0J8</accession>
<evidence type="ECO:0000313" key="1">
    <source>
        <dbReference type="EMBL" id="KAJ8133097.1"/>
    </source>
</evidence>
<name>A0ACC2K0J8_9PEZI</name>
<sequence>MSLILLPSRGLASRNDSTNQTSSRDIAQEAFNEAVNLLKQEFADDPKSLDWPNFHQGIMNHAQLVAEFSRALAEIGEILPQTTLNAQLYANDHMRDAIAHIYVHLLQFIHKAIKWYRRGPAGRAISAIFKPFELSYKGTLDEIQRCANNIENIAAARARTEIRDIHVLLQLQGQRLVNMEEKFGKMSESVLANVRIAIEPIGRDTAGSQRYEAADYRHAIWTDYEDFTAKADAPRRTQKAPVNYEPKAYIRSQLCLPGELF</sequence>
<gene>
    <name evidence="1" type="ORF">O1611_g529</name>
</gene>
<comment type="caution">
    <text evidence="1">The sequence shown here is derived from an EMBL/GenBank/DDBJ whole genome shotgun (WGS) entry which is preliminary data.</text>
</comment>